<dbReference type="OrthoDB" id="1721574at2759"/>
<comment type="caution">
    <text evidence="2">The sequence shown here is derived from an EMBL/GenBank/DDBJ whole genome shotgun (WGS) entry which is preliminary data.</text>
</comment>
<proteinExistence type="predicted"/>
<dbReference type="Pfam" id="PF24626">
    <property type="entry name" value="SH3_Tf2-1"/>
    <property type="match status" value="1"/>
</dbReference>
<name>A0A8X8BEZ1_BRACI</name>
<dbReference type="PANTHER" id="PTHR35046">
    <property type="entry name" value="ZINC KNUCKLE (CCHC-TYPE) FAMILY PROTEIN"/>
    <property type="match status" value="1"/>
</dbReference>
<dbReference type="Proteomes" id="UP000886595">
    <property type="component" value="Unassembled WGS sequence"/>
</dbReference>
<dbReference type="EMBL" id="JAAMPC010000001">
    <property type="protein sequence ID" value="KAG2332572.1"/>
    <property type="molecule type" value="Genomic_DNA"/>
</dbReference>
<reference evidence="2 3" key="1">
    <citation type="submission" date="2020-02" db="EMBL/GenBank/DDBJ databases">
        <authorList>
            <person name="Ma Q."/>
            <person name="Huang Y."/>
            <person name="Song X."/>
            <person name="Pei D."/>
        </authorList>
    </citation>
    <scope>NUCLEOTIDE SEQUENCE [LARGE SCALE GENOMIC DNA]</scope>
    <source>
        <strain evidence="2">Sxm20200214</strain>
        <tissue evidence="2">Leaf</tissue>
    </source>
</reference>
<dbReference type="InterPro" id="IPR056924">
    <property type="entry name" value="SH3_Tf2-1"/>
</dbReference>
<keyword evidence="3" id="KW-1185">Reference proteome</keyword>
<sequence length="235" mass="26564">MSQYRALARLSTCTRQTNFLVQFGLPRPRVLLCHTRYTMVSCFEITVSVFPIAAFACNLFPSFITKVTSAVIELCISSKFSPFQIIYGIVPRAPPDLSTLPDRTRLHGGAEQTTTNLETSVQKYKAAADAHRRRLIFEVGDLVWAVLTRDRMPAHSYNKLKAKKIGPLEVLERINDNAYRLRLPADITTSDVFNIKYLSRYFPPEQPSDSRANPLHLGRPDAATSELLKRQVSFS</sequence>
<evidence type="ECO:0000313" key="3">
    <source>
        <dbReference type="Proteomes" id="UP000886595"/>
    </source>
</evidence>
<evidence type="ECO:0000313" key="2">
    <source>
        <dbReference type="EMBL" id="KAG2332572.1"/>
    </source>
</evidence>
<gene>
    <name evidence="2" type="ORF">Bca52824_003752</name>
</gene>
<evidence type="ECO:0000259" key="1">
    <source>
        <dbReference type="Pfam" id="PF24626"/>
    </source>
</evidence>
<organism evidence="2 3">
    <name type="scientific">Brassica carinata</name>
    <name type="common">Ethiopian mustard</name>
    <name type="synonym">Abyssinian cabbage</name>
    <dbReference type="NCBI Taxonomy" id="52824"/>
    <lineage>
        <taxon>Eukaryota</taxon>
        <taxon>Viridiplantae</taxon>
        <taxon>Streptophyta</taxon>
        <taxon>Embryophyta</taxon>
        <taxon>Tracheophyta</taxon>
        <taxon>Spermatophyta</taxon>
        <taxon>Magnoliopsida</taxon>
        <taxon>eudicotyledons</taxon>
        <taxon>Gunneridae</taxon>
        <taxon>Pentapetalae</taxon>
        <taxon>rosids</taxon>
        <taxon>malvids</taxon>
        <taxon>Brassicales</taxon>
        <taxon>Brassicaceae</taxon>
        <taxon>Brassiceae</taxon>
        <taxon>Brassica</taxon>
    </lineage>
</organism>
<accession>A0A8X8BEZ1</accession>
<dbReference type="PANTHER" id="PTHR35046:SF18">
    <property type="entry name" value="RNA-DIRECTED DNA POLYMERASE"/>
    <property type="match status" value="1"/>
</dbReference>
<protein>
    <recommendedName>
        <fullName evidence="1">Tf2-1-like SH3-like domain-containing protein</fullName>
    </recommendedName>
</protein>
<dbReference type="AlphaFoldDB" id="A0A8X8BEZ1"/>
<feature type="domain" description="Tf2-1-like SH3-like" evidence="1">
    <location>
        <begin position="140"/>
        <end position="201"/>
    </location>
</feature>